<keyword evidence="2" id="KW-1185">Reference proteome</keyword>
<gene>
    <name evidence="1" type="ORF">PR048_005372</name>
</gene>
<dbReference type="Proteomes" id="UP001159363">
    <property type="component" value="Chromosome 2"/>
</dbReference>
<sequence>MLLMLGKSLSTYHNPALEIVNQIHLQRMAQVEENKQRLISIVKTIILCGKQNITLRGRKDDRNIYSLLNGDEKHSIIYNYGNFRDLLRFRKHADLKLCVGFGVDSCSVMASGRKGAIQELKNKTTHTQHCPCSNHILNNSLANSSIVVSCRKASGTTKKIIYFFLKPLQRDMVFLKGEIEASVQGICETYRVERHEGHLHFLGELIIKIHNALAEISTW</sequence>
<name>A0ABQ9I8Y9_9NEOP</name>
<organism evidence="1 2">
    <name type="scientific">Dryococelus australis</name>
    <dbReference type="NCBI Taxonomy" id="614101"/>
    <lineage>
        <taxon>Eukaryota</taxon>
        <taxon>Metazoa</taxon>
        <taxon>Ecdysozoa</taxon>
        <taxon>Arthropoda</taxon>
        <taxon>Hexapoda</taxon>
        <taxon>Insecta</taxon>
        <taxon>Pterygota</taxon>
        <taxon>Neoptera</taxon>
        <taxon>Polyneoptera</taxon>
        <taxon>Phasmatodea</taxon>
        <taxon>Verophasmatodea</taxon>
        <taxon>Anareolatae</taxon>
        <taxon>Phasmatidae</taxon>
        <taxon>Eurycanthinae</taxon>
        <taxon>Dryococelus</taxon>
    </lineage>
</organism>
<accession>A0ABQ9I8Y9</accession>
<comment type="caution">
    <text evidence="1">The sequence shown here is derived from an EMBL/GenBank/DDBJ whole genome shotgun (WGS) entry which is preliminary data.</text>
</comment>
<reference evidence="1 2" key="1">
    <citation type="submission" date="2023-02" db="EMBL/GenBank/DDBJ databases">
        <title>LHISI_Scaffold_Assembly.</title>
        <authorList>
            <person name="Stuart O.P."/>
            <person name="Cleave R."/>
            <person name="Magrath M.J.L."/>
            <person name="Mikheyev A.S."/>
        </authorList>
    </citation>
    <scope>NUCLEOTIDE SEQUENCE [LARGE SCALE GENOMIC DNA]</scope>
    <source>
        <strain evidence="1">Daus_M_001</strain>
        <tissue evidence="1">Leg muscle</tissue>
    </source>
</reference>
<dbReference type="PANTHER" id="PTHR46289">
    <property type="entry name" value="52 KDA REPRESSOR OF THE INHIBITOR OF THE PROTEIN KINASE-LIKE PROTEIN-RELATED"/>
    <property type="match status" value="1"/>
</dbReference>
<evidence type="ECO:0000313" key="1">
    <source>
        <dbReference type="EMBL" id="KAJ8892791.1"/>
    </source>
</evidence>
<evidence type="ECO:0000313" key="2">
    <source>
        <dbReference type="Proteomes" id="UP001159363"/>
    </source>
</evidence>
<dbReference type="InterPro" id="IPR052958">
    <property type="entry name" value="IFN-induced_PKR_regulator"/>
</dbReference>
<protein>
    <submittedName>
        <fullName evidence="1">Uncharacterized protein</fullName>
    </submittedName>
</protein>
<proteinExistence type="predicted"/>
<dbReference type="PANTHER" id="PTHR46289:SF14">
    <property type="entry name" value="DUF4371 DOMAIN-CONTAINING PROTEIN"/>
    <property type="match status" value="1"/>
</dbReference>
<dbReference type="EMBL" id="JARBHB010000002">
    <property type="protein sequence ID" value="KAJ8892791.1"/>
    <property type="molecule type" value="Genomic_DNA"/>
</dbReference>